<feature type="transmembrane region" description="Helical" evidence="1">
    <location>
        <begin position="12"/>
        <end position="34"/>
    </location>
</feature>
<dbReference type="EMBL" id="PNIL01000049">
    <property type="protein sequence ID" value="PMP67365.1"/>
    <property type="molecule type" value="Genomic_DNA"/>
</dbReference>
<dbReference type="AlphaFoldDB" id="A0A2J6WEC6"/>
<sequence length="155" mass="17342">MNILTQLFSNNILIASIFSNIIAQVLKVIFTYLVEKEWDWEMLTSTGGNPSSHTATVTTLTILLGAKFGFDSPYFSIAFVFSAIVVVDAISVRREVGKHAKTMNEIFFETPLGKRLRESIDIETFKELVGHSGIEVFIGFLLGLLIAIIDIIFFF</sequence>
<name>A0A2J6WEC6_9BACT</name>
<comment type="caution">
    <text evidence="2">The sequence shown here is derived from an EMBL/GenBank/DDBJ whole genome shotgun (WGS) entry which is preliminary data.</text>
</comment>
<evidence type="ECO:0000313" key="2">
    <source>
        <dbReference type="EMBL" id="PMP67365.1"/>
    </source>
</evidence>
<gene>
    <name evidence="2" type="ORF">C0189_03345</name>
</gene>
<organism evidence="2 3">
    <name type="scientific">Caldisericum exile</name>
    <dbReference type="NCBI Taxonomy" id="693075"/>
    <lineage>
        <taxon>Bacteria</taxon>
        <taxon>Pseudomonadati</taxon>
        <taxon>Caldisericota/Cryosericota group</taxon>
        <taxon>Caldisericota</taxon>
        <taxon>Caldisericia</taxon>
        <taxon>Caldisericales</taxon>
        <taxon>Caldisericaceae</taxon>
        <taxon>Caldisericum</taxon>
    </lineage>
</organism>
<feature type="transmembrane region" description="Helical" evidence="1">
    <location>
        <begin position="136"/>
        <end position="154"/>
    </location>
</feature>
<protein>
    <recommendedName>
        <fullName evidence="4">Divergent PAP2 family protein</fullName>
    </recommendedName>
</protein>
<dbReference type="InterPro" id="IPR003832">
    <property type="entry name" value="DUF212"/>
</dbReference>
<accession>A0A2J6WEC6</accession>
<evidence type="ECO:0000313" key="3">
    <source>
        <dbReference type="Proteomes" id="UP000237040"/>
    </source>
</evidence>
<reference evidence="2 3" key="1">
    <citation type="submission" date="2018-01" db="EMBL/GenBank/DDBJ databases">
        <title>Metagenomic assembled genomes from two thermal pools in the Uzon Caldera, Kamchatka, Russia.</title>
        <authorList>
            <person name="Wilkins L."/>
            <person name="Ettinger C."/>
        </authorList>
    </citation>
    <scope>NUCLEOTIDE SEQUENCE [LARGE SCALE GENOMIC DNA]</scope>
    <source>
        <strain evidence="2">ZAV-07</strain>
    </source>
</reference>
<proteinExistence type="predicted"/>
<keyword evidence="1" id="KW-0812">Transmembrane</keyword>
<keyword evidence="1" id="KW-0472">Membrane</keyword>
<dbReference type="RefSeq" id="WP_424596729.1">
    <property type="nucleotide sequence ID" value="NZ_JBNARP010000011.1"/>
</dbReference>
<feature type="transmembrane region" description="Helical" evidence="1">
    <location>
        <begin position="74"/>
        <end position="92"/>
    </location>
</feature>
<keyword evidence="1" id="KW-1133">Transmembrane helix</keyword>
<evidence type="ECO:0008006" key="4">
    <source>
        <dbReference type="Google" id="ProtNLM"/>
    </source>
</evidence>
<dbReference type="PANTHER" id="PTHR31446:SF29">
    <property type="entry name" value="ACID PHOSPHATASE_VANADIUM-DEPENDENT HALOPEROXIDASE-RELATED PROTEIN"/>
    <property type="match status" value="1"/>
</dbReference>
<dbReference type="Pfam" id="PF02681">
    <property type="entry name" value="DUF212"/>
    <property type="match status" value="1"/>
</dbReference>
<dbReference type="PANTHER" id="PTHR31446">
    <property type="entry name" value="ACID PHOSPHATASE/VANADIUM-DEPENDENT HALOPEROXIDASE-RELATED PROTEIN"/>
    <property type="match status" value="1"/>
</dbReference>
<evidence type="ECO:0000256" key="1">
    <source>
        <dbReference type="SAM" id="Phobius"/>
    </source>
</evidence>
<dbReference type="Proteomes" id="UP000237040">
    <property type="component" value="Unassembled WGS sequence"/>
</dbReference>